<dbReference type="Proteomes" id="UP000664169">
    <property type="component" value="Unassembled WGS sequence"/>
</dbReference>
<gene>
    <name evidence="1" type="ORF">GOMPHAMPRED_001555</name>
</gene>
<dbReference type="EMBL" id="CAJPDQ010000013">
    <property type="protein sequence ID" value="CAF9918560.1"/>
    <property type="molecule type" value="Genomic_DNA"/>
</dbReference>
<organism evidence="1 2">
    <name type="scientific">Gomphillus americanus</name>
    <dbReference type="NCBI Taxonomy" id="1940652"/>
    <lineage>
        <taxon>Eukaryota</taxon>
        <taxon>Fungi</taxon>
        <taxon>Dikarya</taxon>
        <taxon>Ascomycota</taxon>
        <taxon>Pezizomycotina</taxon>
        <taxon>Lecanoromycetes</taxon>
        <taxon>OSLEUM clade</taxon>
        <taxon>Ostropomycetidae</taxon>
        <taxon>Ostropales</taxon>
        <taxon>Graphidaceae</taxon>
        <taxon>Gomphilloideae</taxon>
        <taxon>Gomphillus</taxon>
    </lineage>
</organism>
<name>A0A8H3IK89_9LECA</name>
<dbReference type="AlphaFoldDB" id="A0A8H3IK89"/>
<reference evidence="1" key="1">
    <citation type="submission" date="2021-03" db="EMBL/GenBank/DDBJ databases">
        <authorList>
            <person name="Tagirdzhanova G."/>
        </authorList>
    </citation>
    <scope>NUCLEOTIDE SEQUENCE</scope>
</reference>
<accession>A0A8H3IK89</accession>
<keyword evidence="2" id="KW-1185">Reference proteome</keyword>
<comment type="caution">
    <text evidence="1">The sequence shown here is derived from an EMBL/GenBank/DDBJ whole genome shotgun (WGS) entry which is preliminary data.</text>
</comment>
<dbReference type="OrthoDB" id="3598281at2759"/>
<dbReference type="PANTHER" id="PTHR36681:SF3">
    <property type="entry name" value="NUCLEAR GTPASE, GERMINAL CENTER-ASSOCIATED, TANDEM DUPLICATE 3"/>
    <property type="match status" value="1"/>
</dbReference>
<evidence type="ECO:0000313" key="1">
    <source>
        <dbReference type="EMBL" id="CAF9918560.1"/>
    </source>
</evidence>
<protein>
    <submittedName>
        <fullName evidence="1">Uncharacterized protein</fullName>
    </submittedName>
</protein>
<sequence length="153" mass="17174">MRLKRKKDAAVHSLTELEQTEIPALQAHCRQLTVLGQTAACIKFLTNISHLANFLARWASSDGSNNHSTPEQRANEEKFLTERLQNPDDPLERLTKKVVGDLATEMESSVVEKSDAACHSAENKAIETSNGWGLRPDRRVLPQHIEIQRLILV</sequence>
<dbReference type="PANTHER" id="PTHR36681">
    <property type="entry name" value="NUCLEAR GTPASE, GERMINAL CENTER-ASSOCIATED, TANDEM DUPLICATE 3"/>
    <property type="match status" value="1"/>
</dbReference>
<proteinExistence type="predicted"/>
<evidence type="ECO:0000313" key="2">
    <source>
        <dbReference type="Proteomes" id="UP000664169"/>
    </source>
</evidence>